<dbReference type="PANTHER" id="PTHR10434:SF66">
    <property type="entry name" value="PHOSPHOLIPID_GLYCEROL ACYLTRANSFERASE DOMAIN-CONTAINING PROTEIN"/>
    <property type="match status" value="1"/>
</dbReference>
<sequence length="260" mass="28533">MLSGLDMAWRLLATAVSYLVFGCGAVVLTLLWLPLSCLCRKPIQRRRLAQAMIRSAFRLFLSLLRGLGVISYRILGQERLQQDHGCLLVANHPSLLDYVLLASLLPQCDCIVKRALWRNPFVGGIVRAAGYIPNADPDELIPACQGRLQLGGVLLIFPEGTRSTPGAALRLQRGAAHLALRCQVDVRLAHIACEPATLTKHTPWYRVPRRKPHFEVRIGERVAIAPFLAAAQPVPLAARTLTGYLTRALTPPAQNSLCNG</sequence>
<dbReference type="SMART" id="SM00563">
    <property type="entry name" value="PlsC"/>
    <property type="match status" value="1"/>
</dbReference>
<dbReference type="Pfam" id="PF01553">
    <property type="entry name" value="Acyltransferase"/>
    <property type="match status" value="1"/>
</dbReference>
<dbReference type="GO" id="GO:0016746">
    <property type="term" value="F:acyltransferase activity"/>
    <property type="evidence" value="ECO:0007669"/>
    <property type="project" value="UniProtKB-KW"/>
</dbReference>
<feature type="domain" description="Phospholipid/glycerol acyltransferase" evidence="5">
    <location>
        <begin position="86"/>
        <end position="196"/>
    </location>
</feature>
<gene>
    <name evidence="6" type="ORF">ACFOSS_08815</name>
</gene>
<dbReference type="Proteomes" id="UP001595692">
    <property type="component" value="Unassembled WGS sequence"/>
</dbReference>
<keyword evidence="3 6" id="KW-0012">Acyltransferase</keyword>
<evidence type="ECO:0000256" key="3">
    <source>
        <dbReference type="ARBA" id="ARBA00023315"/>
    </source>
</evidence>
<evidence type="ECO:0000259" key="5">
    <source>
        <dbReference type="SMART" id="SM00563"/>
    </source>
</evidence>
<evidence type="ECO:0000313" key="6">
    <source>
        <dbReference type="EMBL" id="MFC3913566.1"/>
    </source>
</evidence>
<comment type="caution">
    <text evidence="6">The sequence shown here is derived from an EMBL/GenBank/DDBJ whole genome shotgun (WGS) entry which is preliminary data.</text>
</comment>
<proteinExistence type="predicted"/>
<accession>A0ABV8CP24</accession>
<keyword evidence="4" id="KW-0472">Membrane</keyword>
<dbReference type="InterPro" id="IPR002123">
    <property type="entry name" value="Plipid/glycerol_acylTrfase"/>
</dbReference>
<keyword evidence="4" id="KW-0812">Transmembrane</keyword>
<dbReference type="PANTHER" id="PTHR10434">
    <property type="entry name" value="1-ACYL-SN-GLYCEROL-3-PHOSPHATE ACYLTRANSFERASE"/>
    <property type="match status" value="1"/>
</dbReference>
<keyword evidence="2" id="KW-0808">Transferase</keyword>
<comment type="pathway">
    <text evidence="1">Lipid metabolism.</text>
</comment>
<reference evidence="7" key="1">
    <citation type="journal article" date="2019" name="Int. J. Syst. Evol. Microbiol.">
        <title>The Global Catalogue of Microorganisms (GCM) 10K type strain sequencing project: providing services to taxonomists for standard genome sequencing and annotation.</title>
        <authorList>
            <consortium name="The Broad Institute Genomics Platform"/>
            <consortium name="The Broad Institute Genome Sequencing Center for Infectious Disease"/>
            <person name="Wu L."/>
            <person name="Ma J."/>
        </authorList>
    </citation>
    <scope>NUCLEOTIDE SEQUENCE [LARGE SCALE GENOMIC DNA]</scope>
    <source>
        <strain evidence="7">CCUG 54939</strain>
    </source>
</reference>
<feature type="transmembrane region" description="Helical" evidence="4">
    <location>
        <begin position="12"/>
        <end position="35"/>
    </location>
</feature>
<feature type="transmembrane region" description="Helical" evidence="4">
    <location>
        <begin position="56"/>
        <end position="75"/>
    </location>
</feature>
<evidence type="ECO:0000256" key="1">
    <source>
        <dbReference type="ARBA" id="ARBA00005189"/>
    </source>
</evidence>
<evidence type="ECO:0000256" key="4">
    <source>
        <dbReference type="SAM" id="Phobius"/>
    </source>
</evidence>
<organism evidence="6 7">
    <name type="scientific">Pseudaeromonas sharmana</name>
    <dbReference type="NCBI Taxonomy" id="328412"/>
    <lineage>
        <taxon>Bacteria</taxon>
        <taxon>Pseudomonadati</taxon>
        <taxon>Pseudomonadota</taxon>
        <taxon>Gammaproteobacteria</taxon>
        <taxon>Aeromonadales</taxon>
        <taxon>Aeromonadaceae</taxon>
        <taxon>Pseudaeromonas</taxon>
    </lineage>
</organism>
<name>A0ABV8CP24_9GAMM</name>
<dbReference type="CDD" id="cd07989">
    <property type="entry name" value="LPLAT_AGPAT-like"/>
    <property type="match status" value="1"/>
</dbReference>
<dbReference type="SUPFAM" id="SSF69593">
    <property type="entry name" value="Glycerol-3-phosphate (1)-acyltransferase"/>
    <property type="match status" value="1"/>
</dbReference>
<dbReference type="RefSeq" id="WP_377151943.1">
    <property type="nucleotide sequence ID" value="NZ_JBHSAF010000007.1"/>
</dbReference>
<keyword evidence="4" id="KW-1133">Transmembrane helix</keyword>
<dbReference type="EMBL" id="JBHSAF010000007">
    <property type="protein sequence ID" value="MFC3913566.1"/>
    <property type="molecule type" value="Genomic_DNA"/>
</dbReference>
<keyword evidence="7" id="KW-1185">Reference proteome</keyword>
<evidence type="ECO:0000256" key="2">
    <source>
        <dbReference type="ARBA" id="ARBA00022679"/>
    </source>
</evidence>
<evidence type="ECO:0000313" key="7">
    <source>
        <dbReference type="Proteomes" id="UP001595692"/>
    </source>
</evidence>
<protein>
    <submittedName>
        <fullName evidence="6">Lysophospholipid acyltransferase family protein</fullName>
    </submittedName>
</protein>